<evidence type="ECO:0000256" key="3">
    <source>
        <dbReference type="ARBA" id="ARBA00023203"/>
    </source>
</evidence>
<evidence type="ECO:0000313" key="6">
    <source>
        <dbReference type="EMBL" id="KAF5832160.1"/>
    </source>
</evidence>
<reference evidence="6" key="1">
    <citation type="submission" date="2017-08" db="EMBL/GenBank/DDBJ databases">
        <authorList>
            <person name="Polle J.E."/>
            <person name="Barry K."/>
            <person name="Cushman J."/>
            <person name="Schmutz J."/>
            <person name="Tran D."/>
            <person name="Hathwaick L.T."/>
            <person name="Yim W.C."/>
            <person name="Jenkins J."/>
            <person name="Mckie-Krisberg Z.M."/>
            <person name="Prochnik S."/>
            <person name="Lindquist E."/>
            <person name="Dockter R.B."/>
            <person name="Adam C."/>
            <person name="Molina H."/>
            <person name="Bunkerborg J."/>
            <person name="Jin E."/>
            <person name="Buchheim M."/>
            <person name="Magnuson J."/>
        </authorList>
    </citation>
    <scope>NUCLEOTIDE SEQUENCE</scope>
    <source>
        <strain evidence="6">CCAP 19/18</strain>
    </source>
</reference>
<name>A0ABQ7GC24_DUNSA</name>
<dbReference type="SUPFAM" id="SSF47576">
    <property type="entry name" value="Calponin-homology domain, CH-domain"/>
    <property type="match status" value="1"/>
</dbReference>
<evidence type="ECO:0000256" key="2">
    <source>
        <dbReference type="ARBA" id="ARBA00022737"/>
    </source>
</evidence>
<organism evidence="6 7">
    <name type="scientific">Dunaliella salina</name>
    <name type="common">Green alga</name>
    <name type="synonym">Protococcus salinus</name>
    <dbReference type="NCBI Taxonomy" id="3046"/>
    <lineage>
        <taxon>Eukaryota</taxon>
        <taxon>Viridiplantae</taxon>
        <taxon>Chlorophyta</taxon>
        <taxon>core chlorophytes</taxon>
        <taxon>Chlorophyceae</taxon>
        <taxon>CS clade</taxon>
        <taxon>Chlamydomonadales</taxon>
        <taxon>Dunaliellaceae</taxon>
        <taxon>Dunaliella</taxon>
    </lineage>
</organism>
<accession>A0ABQ7GC24</accession>
<dbReference type="Proteomes" id="UP000815325">
    <property type="component" value="Unassembled WGS sequence"/>
</dbReference>
<dbReference type="InterPro" id="IPR039959">
    <property type="entry name" value="Fimbrin/Plastin"/>
</dbReference>
<feature type="signal peptide" evidence="4">
    <location>
        <begin position="1"/>
        <end position="16"/>
    </location>
</feature>
<keyword evidence="4" id="KW-0732">Signal</keyword>
<evidence type="ECO:0000259" key="5">
    <source>
        <dbReference type="PROSITE" id="PS50021"/>
    </source>
</evidence>
<dbReference type="EMBL" id="MU069893">
    <property type="protein sequence ID" value="KAF5832160.1"/>
    <property type="molecule type" value="Genomic_DNA"/>
</dbReference>
<dbReference type="PANTHER" id="PTHR19961">
    <property type="entry name" value="FIMBRIN/PLASTIN"/>
    <property type="match status" value="1"/>
</dbReference>
<keyword evidence="7" id="KW-1185">Reference proteome</keyword>
<gene>
    <name evidence="6" type="ORF">DUNSADRAFT_12028</name>
</gene>
<dbReference type="SMART" id="SM00033">
    <property type="entry name" value="CH"/>
    <property type="match status" value="1"/>
</dbReference>
<proteinExistence type="predicted"/>
<evidence type="ECO:0000256" key="4">
    <source>
        <dbReference type="SAM" id="SignalP"/>
    </source>
</evidence>
<dbReference type="InterPro" id="IPR036872">
    <property type="entry name" value="CH_dom_sf"/>
</dbReference>
<dbReference type="Pfam" id="PF00307">
    <property type="entry name" value="CH"/>
    <property type="match status" value="1"/>
</dbReference>
<comment type="subunit">
    <text evidence="1">Interacts with F-actin.</text>
</comment>
<protein>
    <submittedName>
        <fullName evidence="6">Calponin homology domain-containing protein</fullName>
    </submittedName>
</protein>
<feature type="domain" description="Calponin-homology (CH)" evidence="5">
    <location>
        <begin position="1"/>
        <end position="105"/>
    </location>
</feature>
<keyword evidence="2" id="KW-0677">Repeat</keyword>
<feature type="chain" id="PRO_5046418063" evidence="4">
    <location>
        <begin position="17"/>
        <end position="129"/>
    </location>
</feature>
<evidence type="ECO:0000313" key="7">
    <source>
        <dbReference type="Proteomes" id="UP000815325"/>
    </source>
</evidence>
<dbReference type="PROSITE" id="PS50021">
    <property type="entry name" value="CH"/>
    <property type="match status" value="1"/>
</dbReference>
<dbReference type="Gene3D" id="1.10.418.10">
    <property type="entry name" value="Calponin-like domain"/>
    <property type="match status" value="1"/>
</dbReference>
<sequence length="129" mass="13520">MVWLLLYFMGGTSSTAHAPLTGLADTRLAEGQVLLQLLDAISPGCVRPCYVLPGHTKADKESNAKYAVSVARKVGCFVFLSAEDVVSGKPALMLMLLAALMARDRALQAAKERAVLVGTGIAGEEAVSS</sequence>
<keyword evidence="3" id="KW-0009">Actin-binding</keyword>
<comment type="caution">
    <text evidence="6">The sequence shown here is derived from an EMBL/GenBank/DDBJ whole genome shotgun (WGS) entry which is preliminary data.</text>
</comment>
<dbReference type="InterPro" id="IPR001715">
    <property type="entry name" value="CH_dom"/>
</dbReference>
<dbReference type="PANTHER" id="PTHR19961:SF18">
    <property type="entry name" value="FI19014P1"/>
    <property type="match status" value="1"/>
</dbReference>
<evidence type="ECO:0000256" key="1">
    <source>
        <dbReference type="ARBA" id="ARBA00011385"/>
    </source>
</evidence>